<gene>
    <name evidence="1" type="ORF">VLL09_00475</name>
</gene>
<sequence length="80" mass="9095">MPIPERDCPLGLTVWRSAFPYRCVRCGEYLKRCTKNAVELSHSPLSGIEDIPAENETWPVMASQEFKPDLLKNPSSDFEP</sequence>
<dbReference type="AlphaFoldDB" id="A0AB38Z9X8"/>
<dbReference type="Proteomes" id="UP001327986">
    <property type="component" value="Chromosome"/>
</dbReference>
<organism evidence="1 2">
    <name type="scientific">Dehalococcoides mccartyi</name>
    <dbReference type="NCBI Taxonomy" id="61435"/>
    <lineage>
        <taxon>Bacteria</taxon>
        <taxon>Bacillati</taxon>
        <taxon>Chloroflexota</taxon>
        <taxon>Dehalococcoidia</taxon>
        <taxon>Dehalococcoidales</taxon>
        <taxon>Dehalococcoidaceae</taxon>
        <taxon>Dehalococcoides</taxon>
    </lineage>
</organism>
<evidence type="ECO:0000313" key="2">
    <source>
        <dbReference type="Proteomes" id="UP001327986"/>
    </source>
</evidence>
<name>A0AB38Z9X8_9CHLR</name>
<protein>
    <submittedName>
        <fullName evidence="1">Uncharacterized protein</fullName>
    </submittedName>
</protein>
<accession>A0AB38Z9X8</accession>
<proteinExistence type="predicted"/>
<evidence type="ECO:0000313" key="1">
    <source>
        <dbReference type="EMBL" id="WRO07409.1"/>
    </source>
</evidence>
<dbReference type="EMBL" id="CP141531">
    <property type="protein sequence ID" value="WRO07409.1"/>
    <property type="molecule type" value="Genomic_DNA"/>
</dbReference>
<reference evidence="1" key="1">
    <citation type="submission" date="2023-12" db="EMBL/GenBank/DDBJ databases">
        <title>Isolation of organohalide respiring bacteria Dehalococcoides mccartyi strain GPTCE1 in groundwater collected near a chemical plant in Suzhou, China.</title>
        <authorList>
            <person name="Liu G."/>
        </authorList>
    </citation>
    <scope>NUCLEOTIDE SEQUENCE</scope>
    <source>
        <strain evidence="1">GPTCE1</strain>
    </source>
</reference>
<dbReference type="RefSeq" id="WP_279115543.1">
    <property type="nucleotide sequence ID" value="NZ_CP141531.1"/>
</dbReference>